<dbReference type="Pfam" id="PF12112">
    <property type="entry name" value="DUF3579"/>
    <property type="match status" value="1"/>
</dbReference>
<keyword evidence="2" id="KW-1185">Reference proteome</keyword>
<proteinExistence type="predicted"/>
<dbReference type="KEGG" id="aaeo:BJI67_08700"/>
<dbReference type="EMBL" id="CP017448">
    <property type="protein sequence ID" value="AOV17126.1"/>
    <property type="molecule type" value="Genomic_DNA"/>
</dbReference>
<evidence type="ECO:0000313" key="2">
    <source>
        <dbReference type="Proteomes" id="UP000095342"/>
    </source>
</evidence>
<sequence length="113" mass="12736">MIAMKSSYRGPCIISGYIKGRKFRPSNWSERVAESGGVFHPETKVLEYASHLSPMYHETYGHCIHVDFDTLAAEQPGVYEYIVWFVESNGLEVVPLTDDPIENAEGIDHFQAA</sequence>
<accession>A0A1D8K854</accession>
<gene>
    <name evidence="1" type="ORF">BJI67_08700</name>
</gene>
<dbReference type="InterPro" id="IPR021969">
    <property type="entry name" value="DUF3579"/>
</dbReference>
<evidence type="ECO:0008006" key="3">
    <source>
        <dbReference type="Google" id="ProtNLM"/>
    </source>
</evidence>
<dbReference type="Gene3D" id="3.30.70.2340">
    <property type="entry name" value="Uncharacterised protein PF12112 family, DUF3579"/>
    <property type="match status" value="1"/>
</dbReference>
<organism evidence="1 2">
    <name type="scientific">Acidihalobacter aeolianus</name>
    <dbReference type="NCBI Taxonomy" id="2792603"/>
    <lineage>
        <taxon>Bacteria</taxon>
        <taxon>Pseudomonadati</taxon>
        <taxon>Pseudomonadota</taxon>
        <taxon>Gammaproteobacteria</taxon>
        <taxon>Chromatiales</taxon>
        <taxon>Ectothiorhodospiraceae</taxon>
        <taxon>Acidihalobacter</taxon>
    </lineage>
</organism>
<dbReference type="Proteomes" id="UP000095342">
    <property type="component" value="Chromosome"/>
</dbReference>
<protein>
    <recommendedName>
        <fullName evidence="3">DUF3579 domain-containing protein</fullName>
    </recommendedName>
</protein>
<name>A0A1D8K854_9GAMM</name>
<reference evidence="1 2" key="1">
    <citation type="submission" date="2016-09" db="EMBL/GenBank/DDBJ databases">
        <title>Acidihalobacter prosperus V6 (DSM14174).</title>
        <authorList>
            <person name="Khaleque H.N."/>
            <person name="Ramsay J.P."/>
            <person name="Murphy R.J.T."/>
            <person name="Kaksonen A.H."/>
            <person name="Boxall N.J."/>
            <person name="Watkin E.L.J."/>
        </authorList>
    </citation>
    <scope>NUCLEOTIDE SEQUENCE [LARGE SCALE GENOMIC DNA]</scope>
    <source>
        <strain evidence="1 2">V6</strain>
    </source>
</reference>
<dbReference type="AlphaFoldDB" id="A0A1D8K854"/>
<evidence type="ECO:0000313" key="1">
    <source>
        <dbReference type="EMBL" id="AOV17126.1"/>
    </source>
</evidence>